<feature type="domain" description="EAL" evidence="1">
    <location>
        <begin position="166"/>
        <end position="419"/>
    </location>
</feature>
<dbReference type="SMART" id="SM00052">
    <property type="entry name" value="EAL"/>
    <property type="match status" value="1"/>
</dbReference>
<keyword evidence="4" id="KW-0418">Kinase</keyword>
<dbReference type="PATRIC" id="fig|1432052.3.peg.949"/>
<dbReference type="Gene3D" id="3.20.20.450">
    <property type="entry name" value="EAL domain"/>
    <property type="match status" value="1"/>
</dbReference>
<evidence type="ECO:0000313" key="6">
    <source>
        <dbReference type="Proteomes" id="UP000094067"/>
    </source>
</evidence>
<dbReference type="Proteomes" id="UP000094271">
    <property type="component" value="Unassembled WGS sequence"/>
</dbReference>
<dbReference type="EMBL" id="MCGI01000001">
    <property type="protein sequence ID" value="ODM13142.1"/>
    <property type="molecule type" value="Genomic_DNA"/>
</dbReference>
<dbReference type="Proteomes" id="UP000094067">
    <property type="component" value="Unassembled WGS sequence"/>
</dbReference>
<keyword evidence="4" id="KW-0808">Transferase</keyword>
<dbReference type="PROSITE" id="PS50883">
    <property type="entry name" value="EAL"/>
    <property type="match status" value="1"/>
</dbReference>
<name>A0A1E3AAS7_9FIRM</name>
<dbReference type="GO" id="GO:0016301">
    <property type="term" value="F:kinase activity"/>
    <property type="evidence" value="ECO:0007669"/>
    <property type="project" value="UniProtKB-KW"/>
</dbReference>
<dbReference type="AlphaFoldDB" id="A0A1E3AAS7"/>
<evidence type="ECO:0000313" key="9">
    <source>
        <dbReference type="Proteomes" id="UP000095003"/>
    </source>
</evidence>
<dbReference type="Proteomes" id="UP000094869">
    <property type="component" value="Unassembled WGS sequence"/>
</dbReference>
<dbReference type="InterPro" id="IPR050706">
    <property type="entry name" value="Cyclic-di-GMP_PDE-like"/>
</dbReference>
<evidence type="ECO:0000259" key="1">
    <source>
        <dbReference type="PROSITE" id="PS50883"/>
    </source>
</evidence>
<dbReference type="GO" id="GO:0071111">
    <property type="term" value="F:cyclic-guanylate-specific phosphodiesterase activity"/>
    <property type="evidence" value="ECO:0007669"/>
    <property type="project" value="InterPro"/>
</dbReference>
<protein>
    <submittedName>
        <fullName evidence="4">Histidine kinase</fullName>
    </submittedName>
    <submittedName>
        <fullName evidence="2">Phytochrome-like protein cph2</fullName>
    </submittedName>
</protein>
<organism evidence="2 6">
    <name type="scientific">Eisenbergiella tayi</name>
    <dbReference type="NCBI Taxonomy" id="1432052"/>
    <lineage>
        <taxon>Bacteria</taxon>
        <taxon>Bacillati</taxon>
        <taxon>Bacillota</taxon>
        <taxon>Clostridia</taxon>
        <taxon>Lachnospirales</taxon>
        <taxon>Lachnospiraceae</taxon>
        <taxon>Eisenbergiella</taxon>
    </lineage>
</organism>
<dbReference type="PANTHER" id="PTHR33121">
    <property type="entry name" value="CYCLIC DI-GMP PHOSPHODIESTERASE PDEF"/>
    <property type="match status" value="1"/>
</dbReference>
<dbReference type="OrthoDB" id="9805474at2"/>
<dbReference type="SUPFAM" id="SSF141868">
    <property type="entry name" value="EAL domain-like"/>
    <property type="match status" value="1"/>
</dbReference>
<evidence type="ECO:0000313" key="2">
    <source>
        <dbReference type="EMBL" id="ODM05828.1"/>
    </source>
</evidence>
<dbReference type="Proteomes" id="UP000095003">
    <property type="component" value="Unassembled WGS sequence"/>
</dbReference>
<evidence type="ECO:0000313" key="3">
    <source>
        <dbReference type="EMBL" id="ODM13142.1"/>
    </source>
</evidence>
<comment type="caution">
    <text evidence="2">The sequence shown here is derived from an EMBL/GenBank/DDBJ whole genome shotgun (WGS) entry which is preliminary data.</text>
</comment>
<dbReference type="EMBL" id="MCGH01000002">
    <property type="protein sequence ID" value="ODM05828.1"/>
    <property type="molecule type" value="Genomic_DNA"/>
</dbReference>
<dbReference type="GeneID" id="93299368"/>
<dbReference type="InterPro" id="IPR001633">
    <property type="entry name" value="EAL_dom"/>
</dbReference>
<sequence length="424" mass="50309">MKDMKNEQWIMEKYGQICESRIPGYALVSLKIKRFRIFNRLNDRSLGDLLVEKVYEVLDNYLEEDEYIAQIHLDYYNILMHYPEDYDEFFHRIIEMNRVIRDMPFEPFHGKIFSGMGVFPLPQTPVDFYTAQYNADICRSECPQSAFRNSHFEIYGLTYEDNNLRYFDLEQSIRPALERGDITYYLQPKVDLKTGEVTRAEALVRWIDPEKGMIPIVSFLPSLEENGLIEEVDLCIFEKICAQINQWIQKYGRKIHISVNLSRCAFDYRYFFKDYVERYDKSPCPKDCIEFELLESIVLNQVDRVKEVVSEIKDFGFSCSLDDFGSGYSSFSVLTNSDISTLKIDRSLFRNVTDSREKILLRHVLQTAQELHMKTVAEGVETQEYVEFLKELDCDYVQGYVYYRPMPPEEFEERFLIRNEKIDL</sequence>
<dbReference type="Pfam" id="PF00563">
    <property type="entry name" value="EAL"/>
    <property type="match status" value="1"/>
</dbReference>
<dbReference type="RefSeq" id="WP_069151977.1">
    <property type="nucleotide sequence ID" value="NZ_BAABXS010000003.1"/>
</dbReference>
<dbReference type="InterPro" id="IPR029787">
    <property type="entry name" value="Nucleotide_cyclase"/>
</dbReference>
<evidence type="ECO:0000313" key="8">
    <source>
        <dbReference type="Proteomes" id="UP000094869"/>
    </source>
</evidence>
<dbReference type="EMBL" id="MEHA01000014">
    <property type="protein sequence ID" value="ODR49159.1"/>
    <property type="molecule type" value="Genomic_DNA"/>
</dbReference>
<reference evidence="4 7" key="3">
    <citation type="submission" date="2016-08" db="EMBL/GenBank/DDBJ databases">
        <authorList>
            <person name="Seilhamer J.J."/>
        </authorList>
    </citation>
    <scope>NUCLEOTIDE SEQUENCE [LARGE SCALE GENOMIC DNA]</scope>
    <source>
        <strain evidence="4 7">NML150140-1</strain>
    </source>
</reference>
<evidence type="ECO:0000313" key="7">
    <source>
        <dbReference type="Proteomes" id="UP000094271"/>
    </source>
</evidence>
<dbReference type="PANTHER" id="PTHR33121:SF71">
    <property type="entry name" value="OXYGEN SENSOR PROTEIN DOSP"/>
    <property type="match status" value="1"/>
</dbReference>
<reference evidence="5 8" key="2">
    <citation type="submission" date="2016-08" db="EMBL/GenBank/DDBJ databases">
        <title>Characterization of Isolates of Eisenbergiella tayi Derived from Blood Cultures, Using Whole Genome Sequencing.</title>
        <authorList>
            <person name="Bernier A.-M."/>
            <person name="Burdz T."/>
            <person name="Wiebe D."/>
            <person name="Bernard K."/>
        </authorList>
    </citation>
    <scope>NUCLEOTIDE SEQUENCE [LARGE SCALE GENOMIC DNA]</scope>
    <source>
        <strain evidence="5 8">NML120146</strain>
    </source>
</reference>
<evidence type="ECO:0000313" key="4">
    <source>
        <dbReference type="EMBL" id="ODR49159.1"/>
    </source>
</evidence>
<dbReference type="EMBL" id="MEHD01000021">
    <property type="protein sequence ID" value="ODR57725.1"/>
    <property type="molecule type" value="Genomic_DNA"/>
</dbReference>
<dbReference type="InterPro" id="IPR035919">
    <property type="entry name" value="EAL_sf"/>
</dbReference>
<proteinExistence type="predicted"/>
<gene>
    <name evidence="2" type="primary">cph2_3</name>
    <name evidence="3" type="synonym">cph2_2</name>
    <name evidence="3" type="ORF">BEH84_00857</name>
    <name evidence="4" type="ORF">BEI59_18780</name>
    <name evidence="2" type="ORF">BEI61_01717</name>
    <name evidence="5" type="ORF">BEI63_11540</name>
</gene>
<accession>A0A1E3AAS7</accession>
<evidence type="ECO:0000313" key="5">
    <source>
        <dbReference type="EMBL" id="ODR57725.1"/>
    </source>
</evidence>
<reference evidence="6 9" key="1">
    <citation type="submission" date="2016-07" db="EMBL/GenBank/DDBJ databases">
        <title>Characterization of isolates of Eisenbergiella tayi derived from blood cultures, using whole genome sequencing.</title>
        <authorList>
            <person name="Burdz T."/>
            <person name="Wiebe D."/>
            <person name="Huynh C."/>
            <person name="Bernard K."/>
        </authorList>
    </citation>
    <scope>NUCLEOTIDE SEQUENCE [LARGE SCALE GENOMIC DNA]</scope>
    <source>
        <strain evidence="2 6">NML 110608</strain>
        <strain evidence="3 9">NML 120489</strain>
    </source>
</reference>
<dbReference type="CDD" id="cd01948">
    <property type="entry name" value="EAL"/>
    <property type="match status" value="1"/>
</dbReference>
<dbReference type="SUPFAM" id="SSF55073">
    <property type="entry name" value="Nucleotide cyclase"/>
    <property type="match status" value="1"/>
</dbReference>
<keyword evidence="8" id="KW-1185">Reference proteome</keyword>